<dbReference type="InterPro" id="IPR036928">
    <property type="entry name" value="AS_sf"/>
</dbReference>
<dbReference type="EMBL" id="CAEZTD010000070">
    <property type="protein sequence ID" value="CAB4564566.1"/>
    <property type="molecule type" value="Genomic_DNA"/>
</dbReference>
<dbReference type="Gene3D" id="3.90.1300.10">
    <property type="entry name" value="Amidase signature (AS) domain"/>
    <property type="match status" value="1"/>
</dbReference>
<dbReference type="SUPFAM" id="SSF75304">
    <property type="entry name" value="Amidase signature (AS) enzymes"/>
    <property type="match status" value="1"/>
</dbReference>
<sequence length="256" mass="28144">MDIHTRESILELWKKAAERLRSLGAEVVPTDFPLVEAYEGGVPAGENIEQLGVLPEGWMNFEFNELLAFGWDDFLVANDDPACARLADVDPDQIFPPPPGSLPDRYAEVENYEDRYRVTVGLARAGLQHPHERADYGDGLRALEELRRQLLESWMDDNGYDMVAFPANADLGPADADTNVASADAAWKNGVLFSNGNYAIRHMGVPTLAVPMGITDDIRMPVGLTFAGRAYSDRSLIEAGLAFESVGSLRQPPPIE</sequence>
<accession>A0A6J6DMG8</accession>
<gene>
    <name evidence="2" type="ORF">UFOPK1591_00954</name>
</gene>
<proteinExistence type="predicted"/>
<dbReference type="PANTHER" id="PTHR42678">
    <property type="entry name" value="AMIDASE"/>
    <property type="match status" value="1"/>
</dbReference>
<dbReference type="AlphaFoldDB" id="A0A6J6DMG8"/>
<evidence type="ECO:0000313" key="2">
    <source>
        <dbReference type="EMBL" id="CAB4564566.1"/>
    </source>
</evidence>
<feature type="domain" description="Amidase" evidence="1">
    <location>
        <begin position="120"/>
        <end position="236"/>
    </location>
</feature>
<dbReference type="InterPro" id="IPR023631">
    <property type="entry name" value="Amidase_dom"/>
</dbReference>
<protein>
    <submittedName>
        <fullName evidence="2">Unannotated protein</fullName>
    </submittedName>
</protein>
<name>A0A6J6DMG8_9ZZZZ</name>
<evidence type="ECO:0000259" key="1">
    <source>
        <dbReference type="Pfam" id="PF01425"/>
    </source>
</evidence>
<organism evidence="2">
    <name type="scientific">freshwater metagenome</name>
    <dbReference type="NCBI Taxonomy" id="449393"/>
    <lineage>
        <taxon>unclassified sequences</taxon>
        <taxon>metagenomes</taxon>
        <taxon>ecological metagenomes</taxon>
    </lineage>
</organism>
<reference evidence="2" key="1">
    <citation type="submission" date="2020-05" db="EMBL/GenBank/DDBJ databases">
        <authorList>
            <person name="Chiriac C."/>
            <person name="Salcher M."/>
            <person name="Ghai R."/>
            <person name="Kavagutti S V."/>
        </authorList>
    </citation>
    <scope>NUCLEOTIDE SEQUENCE</scope>
</reference>
<dbReference type="Pfam" id="PF01425">
    <property type="entry name" value="Amidase"/>
    <property type="match status" value="1"/>
</dbReference>
<dbReference type="PANTHER" id="PTHR42678:SF11">
    <property type="entry name" value="AMIDASE FAMILY PROTEIN"/>
    <property type="match status" value="1"/>
</dbReference>